<organism evidence="11 12">
    <name type="scientific">Malassezia arunalokei</name>
    <dbReference type="NCBI Taxonomy" id="1514897"/>
    <lineage>
        <taxon>Eukaryota</taxon>
        <taxon>Fungi</taxon>
        <taxon>Dikarya</taxon>
        <taxon>Basidiomycota</taxon>
        <taxon>Ustilaginomycotina</taxon>
        <taxon>Malasseziomycetes</taxon>
        <taxon>Malasseziales</taxon>
        <taxon>Malasseziaceae</taxon>
        <taxon>Malassezia</taxon>
    </lineage>
</organism>
<dbReference type="GO" id="GO:0003676">
    <property type="term" value="F:nucleic acid binding"/>
    <property type="evidence" value="ECO:0007669"/>
    <property type="project" value="InterPro"/>
</dbReference>
<dbReference type="SMART" id="SM00474">
    <property type="entry name" value="35EXOc"/>
    <property type="match status" value="1"/>
</dbReference>
<dbReference type="PANTHER" id="PTHR13620">
    <property type="entry name" value="3-5 EXONUCLEASE"/>
    <property type="match status" value="1"/>
</dbReference>
<evidence type="ECO:0000313" key="12">
    <source>
        <dbReference type="Proteomes" id="UP001217582"/>
    </source>
</evidence>
<feature type="domain" description="3'-5' exonuclease" evidence="10">
    <location>
        <begin position="85"/>
        <end position="251"/>
    </location>
</feature>
<accession>A0AAJ5Z1N5</accession>
<dbReference type="InterPro" id="IPR036397">
    <property type="entry name" value="RNaseH_sf"/>
</dbReference>
<dbReference type="GO" id="GO:0005634">
    <property type="term" value="C:nucleus"/>
    <property type="evidence" value="ECO:0007669"/>
    <property type="project" value="UniProtKB-SubCell"/>
</dbReference>
<dbReference type="GO" id="GO:0008408">
    <property type="term" value="F:3'-5' exonuclease activity"/>
    <property type="evidence" value="ECO:0007669"/>
    <property type="project" value="InterPro"/>
</dbReference>
<dbReference type="SUPFAM" id="SSF53098">
    <property type="entry name" value="Ribonuclease H-like"/>
    <property type="match status" value="1"/>
</dbReference>
<dbReference type="Gene3D" id="3.30.420.10">
    <property type="entry name" value="Ribonuclease H-like superfamily/Ribonuclease H"/>
    <property type="match status" value="1"/>
</dbReference>
<keyword evidence="12" id="KW-1185">Reference proteome</keyword>
<keyword evidence="3" id="KW-0479">Metal-binding</keyword>
<evidence type="ECO:0000256" key="7">
    <source>
        <dbReference type="ARBA" id="ARBA00023242"/>
    </source>
</evidence>
<sequence length="383" mass="43394">MLSCRVGRAFTSLRWTTMRTYSNAVDAMAASIADAHVPASSTYTYRRPKYTIPKAMKAFQQPTLAYQVPRLHYFTEVQEVENALPDAVANTGTLERIIGLDLEWNFGLSVGKTAVLQLATAFDIYVIQLSRMRKIPNSLASILTDPHIPKTGVAIHQDLAKLQRDFGLIPAGGLELSRLAWRFDANRWQNHRYLISLRDLSKRYLGVDLDKGATRISSWTQAPLSNEQIEYAASDAYVSLELVHAILLHAHRKNAITLNEIRACMQEAPHNRLRKPQRSHSMSAPLAHQRAWEIWKKGTSLQELALEKHIRLTTAGTYIAKAVQESPNPVEHGSETWHRLRAEYSAADMRPITVRYAHGFARHGVFNYAELHQILHAFRMAQI</sequence>
<evidence type="ECO:0000256" key="6">
    <source>
        <dbReference type="ARBA" id="ARBA00022842"/>
    </source>
</evidence>
<dbReference type="Proteomes" id="UP001217582">
    <property type="component" value="Chromosome 4"/>
</dbReference>
<keyword evidence="6" id="KW-0460">Magnesium</keyword>
<evidence type="ECO:0000256" key="1">
    <source>
        <dbReference type="ARBA" id="ARBA00004123"/>
    </source>
</evidence>
<dbReference type="AlphaFoldDB" id="A0AAJ5Z1N5"/>
<dbReference type="EMBL" id="CP119919">
    <property type="protein sequence ID" value="WFD16322.1"/>
    <property type="molecule type" value="Genomic_DNA"/>
</dbReference>
<keyword evidence="5" id="KW-0269">Exonuclease</keyword>
<evidence type="ECO:0000256" key="5">
    <source>
        <dbReference type="ARBA" id="ARBA00022839"/>
    </source>
</evidence>
<reference evidence="11 12" key="1">
    <citation type="submission" date="2023-03" db="EMBL/GenBank/DDBJ databases">
        <title>Mating type loci evolution in Malassezia.</title>
        <authorList>
            <person name="Coelho M.A."/>
        </authorList>
    </citation>
    <scope>NUCLEOTIDE SEQUENCE [LARGE SCALE GENOMIC DNA]</scope>
    <source>
        <strain evidence="11 12">CBS 13387</strain>
    </source>
</reference>
<evidence type="ECO:0000256" key="3">
    <source>
        <dbReference type="ARBA" id="ARBA00022723"/>
    </source>
</evidence>
<name>A0AAJ5Z1N5_9BASI</name>
<gene>
    <name evidence="11" type="ORF">MARU1_002356</name>
</gene>
<dbReference type="GO" id="GO:0046872">
    <property type="term" value="F:metal ion binding"/>
    <property type="evidence" value="ECO:0007669"/>
    <property type="project" value="UniProtKB-KW"/>
</dbReference>
<evidence type="ECO:0000256" key="8">
    <source>
        <dbReference type="ARBA" id="ARBA00040531"/>
    </source>
</evidence>
<dbReference type="Pfam" id="PF01612">
    <property type="entry name" value="DNA_pol_A_exo1"/>
    <property type="match status" value="1"/>
</dbReference>
<keyword evidence="2" id="KW-0540">Nuclease</keyword>
<dbReference type="InterPro" id="IPR012337">
    <property type="entry name" value="RNaseH-like_sf"/>
</dbReference>
<proteinExistence type="predicted"/>
<protein>
    <recommendedName>
        <fullName evidence="8">3'-5' exonuclease</fullName>
    </recommendedName>
    <alternativeName>
        <fullName evidence="9">Werner Syndrome-like exonuclease</fullName>
    </alternativeName>
</protein>
<evidence type="ECO:0000256" key="9">
    <source>
        <dbReference type="ARBA" id="ARBA00042761"/>
    </source>
</evidence>
<comment type="subcellular location">
    <subcellularLocation>
        <location evidence="1">Nucleus</location>
    </subcellularLocation>
</comment>
<evidence type="ECO:0000313" key="11">
    <source>
        <dbReference type="EMBL" id="WFD16322.1"/>
    </source>
</evidence>
<evidence type="ECO:0000256" key="2">
    <source>
        <dbReference type="ARBA" id="ARBA00022722"/>
    </source>
</evidence>
<dbReference type="InterPro" id="IPR051132">
    <property type="entry name" value="3-5_Exonuclease_domain"/>
</dbReference>
<dbReference type="PANTHER" id="PTHR13620:SF109">
    <property type="entry name" value="3'-5' EXONUCLEASE"/>
    <property type="match status" value="1"/>
</dbReference>
<dbReference type="InterPro" id="IPR002562">
    <property type="entry name" value="3'-5'_exonuclease_dom"/>
</dbReference>
<evidence type="ECO:0000256" key="4">
    <source>
        <dbReference type="ARBA" id="ARBA00022801"/>
    </source>
</evidence>
<dbReference type="CDD" id="cd06141">
    <property type="entry name" value="WRN_exo"/>
    <property type="match status" value="1"/>
</dbReference>
<keyword evidence="7" id="KW-0539">Nucleus</keyword>
<keyword evidence="4" id="KW-0378">Hydrolase</keyword>
<evidence type="ECO:0000259" key="10">
    <source>
        <dbReference type="SMART" id="SM00474"/>
    </source>
</evidence>
<dbReference type="GO" id="GO:0006139">
    <property type="term" value="P:nucleobase-containing compound metabolic process"/>
    <property type="evidence" value="ECO:0007669"/>
    <property type="project" value="InterPro"/>
</dbReference>